<name>A0A8J8NP24_HALGN</name>
<evidence type="ECO:0000313" key="2">
    <source>
        <dbReference type="EMBL" id="TNV77784.1"/>
    </source>
</evidence>
<sequence length="392" mass="44074">MRGGAGAQRGRGSTVPQRGAAAPRGTGGPIGNAMANASVRGRGIAPNTMIPPFGGGARAGGPIPQNQFSAAFNVMQDLINDYDDLSLTSLEDLKKKYSPAAMAKELMQAIQKNDIVTFSKFIGILETEKEKIVKLIEQHRQEEEDKEDYDEYYYDEDIPDSFASEGPIPLDEIVTLKDYIRELLKIADKAGNYLVHLAAQKVTLKQEIRYLERLLGIGFPLYQESRLHQFASFEIAILQNDELFCKAYQPFKKRGFNPYQILTTSDQKTTNSFFGIFCKNGHISPKKIEIILSRLQGSKMDPLVRNYQSPYISGEQAKEFCNLMEANTRANKEVKEAAIQKFRGLYYLHQRKVFGLVVMKLAEVEDESKLTRTGRALKHMPEGILIEVAKYL</sequence>
<dbReference type="Proteomes" id="UP000785679">
    <property type="component" value="Unassembled WGS sequence"/>
</dbReference>
<proteinExistence type="predicted"/>
<dbReference type="AlphaFoldDB" id="A0A8J8NP24"/>
<evidence type="ECO:0000313" key="3">
    <source>
        <dbReference type="Proteomes" id="UP000785679"/>
    </source>
</evidence>
<comment type="caution">
    <text evidence="2">The sequence shown here is derived from an EMBL/GenBank/DDBJ whole genome shotgun (WGS) entry which is preliminary data.</text>
</comment>
<keyword evidence="3" id="KW-1185">Reference proteome</keyword>
<accession>A0A8J8NP24</accession>
<feature type="region of interest" description="Disordered" evidence="1">
    <location>
        <begin position="1"/>
        <end position="35"/>
    </location>
</feature>
<dbReference type="EMBL" id="RRYP01011362">
    <property type="protein sequence ID" value="TNV77784.1"/>
    <property type="molecule type" value="Genomic_DNA"/>
</dbReference>
<organism evidence="2 3">
    <name type="scientific">Halteria grandinella</name>
    <dbReference type="NCBI Taxonomy" id="5974"/>
    <lineage>
        <taxon>Eukaryota</taxon>
        <taxon>Sar</taxon>
        <taxon>Alveolata</taxon>
        <taxon>Ciliophora</taxon>
        <taxon>Intramacronucleata</taxon>
        <taxon>Spirotrichea</taxon>
        <taxon>Stichotrichia</taxon>
        <taxon>Sporadotrichida</taxon>
        <taxon>Halteriidae</taxon>
        <taxon>Halteria</taxon>
    </lineage>
</organism>
<reference evidence="2" key="1">
    <citation type="submission" date="2019-06" db="EMBL/GenBank/DDBJ databases">
        <authorList>
            <person name="Zheng W."/>
        </authorList>
    </citation>
    <scope>NUCLEOTIDE SEQUENCE</scope>
    <source>
        <strain evidence="2">QDHG01</strain>
    </source>
</reference>
<protein>
    <submittedName>
        <fullName evidence="2">Uncharacterized protein</fullName>
    </submittedName>
</protein>
<evidence type="ECO:0000256" key="1">
    <source>
        <dbReference type="SAM" id="MobiDB-lite"/>
    </source>
</evidence>
<gene>
    <name evidence="2" type="ORF">FGO68_gene17567</name>
</gene>
<feature type="compositionally biased region" description="Low complexity" evidence="1">
    <location>
        <begin position="10"/>
        <end position="24"/>
    </location>
</feature>